<dbReference type="GO" id="GO:0004791">
    <property type="term" value="F:thioredoxin-disulfide reductase (NADPH) activity"/>
    <property type="evidence" value="ECO:0007669"/>
    <property type="project" value="UniProtKB-EC"/>
</dbReference>
<accession>A0A263D5T6</accession>
<dbReference type="OrthoDB" id="9786503at2"/>
<evidence type="ECO:0000313" key="6">
    <source>
        <dbReference type="Proteomes" id="UP000242444"/>
    </source>
</evidence>
<dbReference type="Pfam" id="PF07992">
    <property type="entry name" value="Pyr_redox_2"/>
    <property type="match status" value="1"/>
</dbReference>
<feature type="domain" description="FAD/NAD(P)-binding" evidence="4">
    <location>
        <begin position="6"/>
        <end position="278"/>
    </location>
</feature>
<evidence type="ECO:0000256" key="2">
    <source>
        <dbReference type="ARBA" id="ARBA00023002"/>
    </source>
</evidence>
<protein>
    <submittedName>
        <fullName evidence="5">Thioredoxin reductase</fullName>
    </submittedName>
</protein>
<comment type="catalytic activity">
    <reaction evidence="3">
        <text>[thioredoxin]-dithiol + NADP(+) = [thioredoxin]-disulfide + NADPH + H(+)</text>
        <dbReference type="Rhea" id="RHEA:20345"/>
        <dbReference type="Rhea" id="RHEA-COMP:10698"/>
        <dbReference type="Rhea" id="RHEA-COMP:10700"/>
        <dbReference type="ChEBI" id="CHEBI:15378"/>
        <dbReference type="ChEBI" id="CHEBI:29950"/>
        <dbReference type="ChEBI" id="CHEBI:50058"/>
        <dbReference type="ChEBI" id="CHEBI:57783"/>
        <dbReference type="ChEBI" id="CHEBI:58349"/>
        <dbReference type="EC" id="1.8.1.9"/>
    </reaction>
</comment>
<dbReference type="PANTHER" id="PTHR48105">
    <property type="entry name" value="THIOREDOXIN REDUCTASE 1-RELATED-RELATED"/>
    <property type="match status" value="1"/>
</dbReference>
<name>A0A263D5T6_9PSEU</name>
<dbReference type="Gene3D" id="3.50.50.60">
    <property type="entry name" value="FAD/NAD(P)-binding domain"/>
    <property type="match status" value="2"/>
</dbReference>
<dbReference type="PRINTS" id="PR00469">
    <property type="entry name" value="PNDRDTASEII"/>
</dbReference>
<dbReference type="Proteomes" id="UP000242444">
    <property type="component" value="Unassembled WGS sequence"/>
</dbReference>
<dbReference type="InParanoid" id="A0A263D5T6"/>
<sequence length="307" mass="31941">MTGKTYDVVIVGAGPAGLSAALLLGRARRRVAVVDAGRPRNAAAAHAQGYLSRDGIVPAELLRIGRAEVAGYGVTLIDDIALRIRPDRAVELAGGSVLTARRVLVTTGLADELPDIPGVADLWAIDVHHCPFCHGWEVRDQALGVLGTSPHSPHVAHLLRQWSAEVTLFTHTLDLGADERRTLEARGITVVPGAVERLTTENGRLRGVLPAGGPEVPRDAVFVTPRFVAKDSLLTATGCPAGENGDVRVDGDGRTGVAWLWAAGNAVDPRGSLITSASDGSRAAMSITADLLGEEIGAARSKAGVPA</sequence>
<dbReference type="EMBL" id="NKYE01000004">
    <property type="protein sequence ID" value="OZM73783.1"/>
    <property type="molecule type" value="Genomic_DNA"/>
</dbReference>
<gene>
    <name evidence="5" type="ORF">CFN78_08400</name>
</gene>
<keyword evidence="6" id="KW-1185">Reference proteome</keyword>
<comment type="caution">
    <text evidence="5">The sequence shown here is derived from an EMBL/GenBank/DDBJ whole genome shotgun (WGS) entry which is preliminary data.</text>
</comment>
<keyword evidence="1" id="KW-0285">Flavoprotein</keyword>
<dbReference type="InterPro" id="IPR023753">
    <property type="entry name" value="FAD/NAD-binding_dom"/>
</dbReference>
<reference evidence="5 6" key="1">
    <citation type="submission" date="2017-07" db="EMBL/GenBank/DDBJ databases">
        <title>Amycolatopsis antarcticus sp. nov., isolated from the surface of an Antarcticus brown macroalga.</title>
        <authorList>
            <person name="Wang J."/>
            <person name="Leiva S."/>
            <person name="Huang J."/>
            <person name="Huang Y."/>
        </authorList>
    </citation>
    <scope>NUCLEOTIDE SEQUENCE [LARGE SCALE GENOMIC DNA]</scope>
    <source>
        <strain evidence="5 6">AU-G6</strain>
    </source>
</reference>
<dbReference type="AlphaFoldDB" id="A0A263D5T6"/>
<proteinExistence type="predicted"/>
<dbReference type="SUPFAM" id="SSF51905">
    <property type="entry name" value="FAD/NAD(P)-binding domain"/>
    <property type="match status" value="1"/>
</dbReference>
<dbReference type="InterPro" id="IPR050097">
    <property type="entry name" value="Ferredoxin-NADP_redctase_2"/>
</dbReference>
<evidence type="ECO:0000256" key="3">
    <source>
        <dbReference type="ARBA" id="ARBA00048132"/>
    </source>
</evidence>
<dbReference type="PRINTS" id="PR00368">
    <property type="entry name" value="FADPNR"/>
</dbReference>
<dbReference type="InterPro" id="IPR036188">
    <property type="entry name" value="FAD/NAD-bd_sf"/>
</dbReference>
<dbReference type="RefSeq" id="WP_094862301.1">
    <property type="nucleotide sequence ID" value="NZ_NKYE01000004.1"/>
</dbReference>
<keyword evidence="2" id="KW-0560">Oxidoreductase</keyword>
<evidence type="ECO:0000313" key="5">
    <source>
        <dbReference type="EMBL" id="OZM73783.1"/>
    </source>
</evidence>
<evidence type="ECO:0000259" key="4">
    <source>
        <dbReference type="Pfam" id="PF07992"/>
    </source>
</evidence>
<organism evidence="5 6">
    <name type="scientific">Amycolatopsis antarctica</name>
    <dbReference type="NCBI Taxonomy" id="1854586"/>
    <lineage>
        <taxon>Bacteria</taxon>
        <taxon>Bacillati</taxon>
        <taxon>Actinomycetota</taxon>
        <taxon>Actinomycetes</taxon>
        <taxon>Pseudonocardiales</taxon>
        <taxon>Pseudonocardiaceae</taxon>
        <taxon>Amycolatopsis</taxon>
    </lineage>
</organism>
<evidence type="ECO:0000256" key="1">
    <source>
        <dbReference type="ARBA" id="ARBA00022630"/>
    </source>
</evidence>